<evidence type="ECO:0000313" key="3">
    <source>
        <dbReference type="EMBL" id="GAO17692.1"/>
    </source>
</evidence>
<dbReference type="InterPro" id="IPR001623">
    <property type="entry name" value="DnaJ_domain"/>
</dbReference>
<dbReference type="KEGG" id="uvi:66062116"/>
<dbReference type="Pfam" id="PF23302">
    <property type="entry name" value="HTH_DNAJC9"/>
    <property type="match status" value="1"/>
</dbReference>
<feature type="domain" description="J" evidence="2">
    <location>
        <begin position="16"/>
        <end position="83"/>
    </location>
</feature>
<dbReference type="GeneID" id="66062116"/>
<dbReference type="SMART" id="SM00271">
    <property type="entry name" value="DnaJ"/>
    <property type="match status" value="1"/>
</dbReference>
<dbReference type="InterPro" id="IPR056453">
    <property type="entry name" value="HTH_DNAJC9"/>
</dbReference>
<dbReference type="RefSeq" id="XP_042994770.1">
    <property type="nucleotide sequence ID" value="XM_043138836.1"/>
</dbReference>
<dbReference type="HOGENOM" id="CLU_055868_0_1_1"/>
<evidence type="ECO:0000313" key="6">
    <source>
        <dbReference type="Proteomes" id="UP000054053"/>
    </source>
</evidence>
<keyword evidence="5" id="KW-1185">Reference proteome</keyword>
<protein>
    <recommendedName>
        <fullName evidence="2">J domain-containing protein</fullName>
    </recommendedName>
</protein>
<organism evidence="3 6">
    <name type="scientific">Ustilaginoidea virens</name>
    <name type="common">Rice false smut fungus</name>
    <name type="synonym">Villosiclava virens</name>
    <dbReference type="NCBI Taxonomy" id="1159556"/>
    <lineage>
        <taxon>Eukaryota</taxon>
        <taxon>Fungi</taxon>
        <taxon>Dikarya</taxon>
        <taxon>Ascomycota</taxon>
        <taxon>Pezizomycotina</taxon>
        <taxon>Sordariomycetes</taxon>
        <taxon>Hypocreomycetidae</taxon>
        <taxon>Hypocreales</taxon>
        <taxon>Clavicipitaceae</taxon>
        <taxon>Ustilaginoidea</taxon>
    </lineage>
</organism>
<evidence type="ECO:0000259" key="2">
    <source>
        <dbReference type="PROSITE" id="PS50076"/>
    </source>
</evidence>
<proteinExistence type="predicted"/>
<dbReference type="GO" id="GO:0005737">
    <property type="term" value="C:cytoplasm"/>
    <property type="evidence" value="ECO:0007669"/>
    <property type="project" value="TreeGrafter"/>
</dbReference>
<accession>A0A063C2A1</accession>
<dbReference type="InterPro" id="IPR052594">
    <property type="entry name" value="J_domain-containing_protein"/>
</dbReference>
<dbReference type="PANTHER" id="PTHR44144:SF1">
    <property type="entry name" value="DNAJ HOMOLOG SUBFAMILY C MEMBER 9"/>
    <property type="match status" value="1"/>
</dbReference>
<reference evidence="4" key="3">
    <citation type="submission" date="2020-03" db="EMBL/GenBank/DDBJ databases">
        <title>A mixture of massive structural variations and highly conserved coding sequences in Ustilaginoidea virens genome.</title>
        <authorList>
            <person name="Zhang K."/>
            <person name="Zhao Z."/>
            <person name="Zhang Z."/>
            <person name="Li Y."/>
            <person name="Hsiang T."/>
            <person name="Sun W."/>
        </authorList>
    </citation>
    <scope>NUCLEOTIDE SEQUENCE</scope>
    <source>
        <strain evidence="4">UV-8b</strain>
    </source>
</reference>
<gene>
    <name evidence="4" type="ORF">UV8b_01338</name>
    <name evidence="3" type="ORF">UVI_02058350</name>
</gene>
<reference evidence="3" key="1">
    <citation type="journal article" date="2016" name="Genome Announc.">
        <title>Genome Sequence of Ustilaginoidea virens IPU010, a Rice Pathogenic Fungus Causing False Smut.</title>
        <authorList>
            <person name="Kumagai T."/>
            <person name="Ishii T."/>
            <person name="Terai G."/>
            <person name="Umemura M."/>
            <person name="Machida M."/>
            <person name="Asai K."/>
        </authorList>
    </citation>
    <scope>NUCLEOTIDE SEQUENCE [LARGE SCALE GENOMIC DNA]</scope>
    <source>
        <strain evidence="3">IPU010</strain>
    </source>
</reference>
<dbReference type="Pfam" id="PF00226">
    <property type="entry name" value="DnaJ"/>
    <property type="match status" value="1"/>
</dbReference>
<dbReference type="STRING" id="1159556.A0A063C2A1"/>
<feature type="region of interest" description="Disordered" evidence="1">
    <location>
        <begin position="254"/>
        <end position="307"/>
    </location>
</feature>
<dbReference type="PANTHER" id="PTHR44144">
    <property type="entry name" value="DNAJ HOMOLOG SUBFAMILY C MEMBER 9"/>
    <property type="match status" value="1"/>
</dbReference>
<dbReference type="Proteomes" id="UP000054053">
    <property type="component" value="Unassembled WGS sequence"/>
</dbReference>
<evidence type="ECO:0000313" key="5">
    <source>
        <dbReference type="Proteomes" id="UP000027002"/>
    </source>
</evidence>
<dbReference type="PROSITE" id="PS00636">
    <property type="entry name" value="DNAJ_1"/>
    <property type="match status" value="1"/>
</dbReference>
<name>A0A063C2A1_USTVR</name>
<evidence type="ECO:0000313" key="4">
    <source>
        <dbReference type="EMBL" id="QUC17097.1"/>
    </source>
</evidence>
<dbReference type="SUPFAM" id="SSF46565">
    <property type="entry name" value="Chaperone J-domain"/>
    <property type="match status" value="1"/>
</dbReference>
<reference evidence="6" key="2">
    <citation type="journal article" date="2016" name="Genome Announc.">
        <title>Genome sequence of Ustilaginoidea virens IPU010, a rice pathogenic fungus causing false smut.</title>
        <authorList>
            <person name="Kumagai T."/>
            <person name="Ishii T."/>
            <person name="Terai G."/>
            <person name="Umemura M."/>
            <person name="Machida M."/>
            <person name="Asai K."/>
        </authorList>
    </citation>
    <scope>NUCLEOTIDE SEQUENCE [LARGE SCALE GENOMIC DNA]</scope>
    <source>
        <strain evidence="6">IPU010</strain>
    </source>
</reference>
<dbReference type="OrthoDB" id="110024at2759"/>
<dbReference type="Gene3D" id="1.10.287.110">
    <property type="entry name" value="DnaJ domain"/>
    <property type="match status" value="1"/>
</dbReference>
<dbReference type="CDD" id="cd06257">
    <property type="entry name" value="DnaJ"/>
    <property type="match status" value="1"/>
</dbReference>
<dbReference type="FunFam" id="1.10.287.110:FF:000110">
    <property type="entry name" value="DnaJ domain protein (AFU_orthologue AFUA_2G13210)"/>
    <property type="match status" value="1"/>
</dbReference>
<dbReference type="PRINTS" id="PR00625">
    <property type="entry name" value="JDOMAIN"/>
</dbReference>
<dbReference type="PROSITE" id="PS50076">
    <property type="entry name" value="DNAJ_2"/>
    <property type="match status" value="1"/>
</dbReference>
<dbReference type="GO" id="GO:0031072">
    <property type="term" value="F:heat shock protein binding"/>
    <property type="evidence" value="ECO:0007669"/>
    <property type="project" value="TreeGrafter"/>
</dbReference>
<sequence length="307" mass="34039">MSNFEDFADHDLPAIDPYKVLGLDRQAEANQVKSAYRKAALKHHPDKVPEGRKSEAHAKFHEIALAYAILSDPGRRRRYDTTGSTAESVVDGDGFNWGEYYRQQFRDAVSADAIQDFADWYKGSETEKHDVLLAYQECEGDMDQVYERVMLSNAAEDDARIRAIIDEGIASESVPLFEAYARESRRKRAARQRAARAEAREAEDYARELGVHDKLFAGRGARPKAGGAGDDLAALIQGRQQDRSAGFLDHLADKYGATGRSGNKGRGGNKGRKRQVVEDDGEPSEEAFQAAAARLSASRTKKAKRQS</sequence>
<dbReference type="Proteomes" id="UP000027002">
    <property type="component" value="Chromosome 1"/>
</dbReference>
<evidence type="ECO:0000256" key="1">
    <source>
        <dbReference type="SAM" id="MobiDB-lite"/>
    </source>
</evidence>
<dbReference type="EMBL" id="BBTG02000054">
    <property type="protein sequence ID" value="GAO17692.1"/>
    <property type="molecule type" value="Genomic_DNA"/>
</dbReference>
<dbReference type="InterPro" id="IPR018253">
    <property type="entry name" value="DnaJ_domain_CS"/>
</dbReference>
<dbReference type="GO" id="GO:0005634">
    <property type="term" value="C:nucleus"/>
    <property type="evidence" value="ECO:0007669"/>
    <property type="project" value="TreeGrafter"/>
</dbReference>
<dbReference type="InterPro" id="IPR036869">
    <property type="entry name" value="J_dom_sf"/>
</dbReference>
<feature type="compositionally biased region" description="Low complexity" evidence="1">
    <location>
        <begin position="286"/>
        <end position="298"/>
    </location>
</feature>
<dbReference type="AlphaFoldDB" id="A0A063C2A1"/>
<dbReference type="EMBL" id="CP072753">
    <property type="protein sequence ID" value="QUC17097.1"/>
    <property type="molecule type" value="Genomic_DNA"/>
</dbReference>